<name>A0AAU6RJZ7_9STAP</name>
<reference evidence="1 2" key="1">
    <citation type="submission" date="2023-04" db="EMBL/GenBank/DDBJ databases">
        <title>Macrococci isolated from food, foodproducing animals, and human clinical materials.</title>
        <authorList>
            <person name="Maslanova I."/>
            <person name="Svec P."/>
            <person name="Sedlacek I."/>
            <person name="Novakova D."/>
            <person name="Keller J.E."/>
            <person name="Schwendener S."/>
            <person name="Finstrlova A."/>
            <person name="Botka T."/>
            <person name="Kovarovic V."/>
            <person name="Petras P."/>
            <person name="Perreten V."/>
            <person name="Pantucek R."/>
        </authorList>
    </citation>
    <scope>NUCLEOTIDE SEQUENCE [LARGE SCALE GENOMIC DNA]</scope>
    <source>
        <strain evidence="1 2">CCM 8659</strain>
    </source>
</reference>
<organism evidence="1 2">
    <name type="scientific">Macrococcus psychrotolerans</name>
    <dbReference type="NCBI Taxonomy" id="3039389"/>
    <lineage>
        <taxon>Bacteria</taxon>
        <taxon>Bacillati</taxon>
        <taxon>Bacillota</taxon>
        <taxon>Bacilli</taxon>
        <taxon>Bacillales</taxon>
        <taxon>Staphylococcaceae</taxon>
        <taxon>Macrococcus</taxon>
    </lineage>
</organism>
<keyword evidence="2" id="KW-1185">Reference proteome</keyword>
<dbReference type="EMBL" id="CP124591">
    <property type="protein sequence ID" value="WZE70423.1"/>
    <property type="molecule type" value="Genomic_DNA"/>
</dbReference>
<proteinExistence type="predicted"/>
<evidence type="ECO:0000313" key="2">
    <source>
        <dbReference type="Proteomes" id="UP001465447"/>
    </source>
</evidence>
<dbReference type="Proteomes" id="UP001465447">
    <property type="component" value="Chromosome"/>
</dbReference>
<dbReference type="AlphaFoldDB" id="A0AAU6RJZ7"/>
<sequence length="225" mass="26772">MSNFNLDIYIEHEINKYLDTHIYPLLEKEFGLVFNRVTDMNLQHAGVDTVGKHKLFNKKLNIDEKTASHHFANSIYDTGLPTFALELSYFKEDDEKVGWLFNPKYSKTDTYLFSWGWRNSEEKDWKTIKYNDIVQMESVLVLKKDLIKYLDKHYDFNLTNYESFIDNNSNSNSHKYYIKESKGPYIYNSGEKYNERPINLVFPKHELIKISKFHTIHKIEGDQNS</sequence>
<evidence type="ECO:0000313" key="1">
    <source>
        <dbReference type="EMBL" id="WZE70423.1"/>
    </source>
</evidence>
<gene>
    <name evidence="1" type="ORF">QA539_07785</name>
</gene>
<dbReference type="RefSeq" id="WP_419895044.1">
    <property type="nucleotide sequence ID" value="NZ_CP124591.1"/>
</dbReference>
<protein>
    <submittedName>
        <fullName evidence="1">Uncharacterized protein</fullName>
    </submittedName>
</protein>
<dbReference type="KEGG" id="mpsh:QA539_07785"/>
<accession>A0AAU6RJZ7</accession>